<proteinExistence type="inferred from homology"/>
<keyword evidence="4" id="KW-0067">ATP-binding</keyword>
<dbReference type="CDD" id="cd00009">
    <property type="entry name" value="AAA"/>
    <property type="match status" value="1"/>
</dbReference>
<evidence type="ECO:0000256" key="1">
    <source>
        <dbReference type="ARBA" id="ARBA00005378"/>
    </source>
</evidence>
<gene>
    <name evidence="7" type="ORF">B0J12DRAFT_733011</name>
</gene>
<evidence type="ECO:0000256" key="2">
    <source>
        <dbReference type="ARBA" id="ARBA00022705"/>
    </source>
</evidence>
<dbReference type="Pfam" id="PF08542">
    <property type="entry name" value="Rep_fac_C"/>
    <property type="match status" value="1"/>
</dbReference>
<keyword evidence="7" id="KW-0378">Hydrolase</keyword>
<keyword evidence="8" id="KW-1185">Reference proteome</keyword>
<sequence length="402" mass="43803">MANFFDLKARQAAAAAASSSKAPSTKPETSALQPWVEKYRPKSLSDVNGQGHTVTVLSRTLQSSNLPHMLFYGPPGTGKTSTILALAKQLYGPELLRTRVLELNASDERGIGIVREKVKNFARQQLSNPPAGPAGVEYKKRYPCPPFKIIILDEADSMTQDAQSALRRTMETYSRITRFCLVCNYVTRIIDPLASRCSKFRFKSLDTGSAARRLEEIAAAEGVRLGEGAVAALVRVSEGDLRKAITFLQSAARLVGAVKAPAPAPGKRGAKVVEEEEGEEMDVDGKAEKPAVSVQVVEEIAGVIPGGTMERLYEAMQPRTKGEVYNEVAKAVEDMVADGWSASQVVAQLYEMVLYDEKVEDLKKNKITLVFSEADKRLVDGADEHLEILDLCLRIAGILSDC</sequence>
<dbReference type="GO" id="GO:0016787">
    <property type="term" value="F:hydrolase activity"/>
    <property type="evidence" value="ECO:0007669"/>
    <property type="project" value="UniProtKB-KW"/>
</dbReference>
<keyword evidence="2" id="KW-0235">DNA replication</keyword>
<evidence type="ECO:0000256" key="5">
    <source>
        <dbReference type="SAM" id="MobiDB-lite"/>
    </source>
</evidence>
<evidence type="ECO:0000259" key="6">
    <source>
        <dbReference type="SMART" id="SM00382"/>
    </source>
</evidence>
<dbReference type="SUPFAM" id="SSF48019">
    <property type="entry name" value="post-AAA+ oligomerization domain-like"/>
    <property type="match status" value="1"/>
</dbReference>
<name>A0ABQ8FWD9_9PEZI</name>
<dbReference type="CDD" id="cd18140">
    <property type="entry name" value="HLD_clamp_RFC"/>
    <property type="match status" value="1"/>
</dbReference>
<evidence type="ECO:0000313" key="7">
    <source>
        <dbReference type="EMBL" id="KAH7025528.1"/>
    </source>
</evidence>
<dbReference type="Pfam" id="PF00004">
    <property type="entry name" value="AAA"/>
    <property type="match status" value="1"/>
</dbReference>
<keyword evidence="3" id="KW-0547">Nucleotide-binding</keyword>
<dbReference type="InterPro" id="IPR003593">
    <property type="entry name" value="AAA+_ATPase"/>
</dbReference>
<comment type="similarity">
    <text evidence="1">Belongs to the activator 1 small subunits family.</text>
</comment>
<comment type="caution">
    <text evidence="7">The sequence shown here is derived from an EMBL/GenBank/DDBJ whole genome shotgun (WGS) entry which is preliminary data.</text>
</comment>
<dbReference type="Proteomes" id="UP000774617">
    <property type="component" value="Unassembled WGS sequence"/>
</dbReference>
<dbReference type="SMART" id="SM00382">
    <property type="entry name" value="AAA"/>
    <property type="match status" value="1"/>
</dbReference>
<dbReference type="InterPro" id="IPR027417">
    <property type="entry name" value="P-loop_NTPase"/>
</dbReference>
<evidence type="ECO:0000313" key="8">
    <source>
        <dbReference type="Proteomes" id="UP000774617"/>
    </source>
</evidence>
<accession>A0ABQ8FWD9</accession>
<dbReference type="PANTHER" id="PTHR11669:SF20">
    <property type="entry name" value="REPLICATION FACTOR C SUBUNIT 4"/>
    <property type="match status" value="1"/>
</dbReference>
<evidence type="ECO:0000256" key="3">
    <source>
        <dbReference type="ARBA" id="ARBA00022741"/>
    </source>
</evidence>
<dbReference type="InterPro" id="IPR008921">
    <property type="entry name" value="DNA_pol3_clamp-load_cplx_C"/>
</dbReference>
<dbReference type="PANTHER" id="PTHR11669">
    <property type="entry name" value="REPLICATION FACTOR C / DNA POLYMERASE III GAMMA-TAU SUBUNIT"/>
    <property type="match status" value="1"/>
</dbReference>
<dbReference type="Gene3D" id="1.10.8.60">
    <property type="match status" value="1"/>
</dbReference>
<dbReference type="Gene3D" id="3.40.50.300">
    <property type="entry name" value="P-loop containing nucleotide triphosphate hydrolases"/>
    <property type="match status" value="1"/>
</dbReference>
<dbReference type="EMBL" id="JAGTJR010000058">
    <property type="protein sequence ID" value="KAH7025528.1"/>
    <property type="molecule type" value="Genomic_DNA"/>
</dbReference>
<dbReference type="Gene3D" id="1.20.272.10">
    <property type="match status" value="1"/>
</dbReference>
<dbReference type="InterPro" id="IPR050238">
    <property type="entry name" value="DNA_Rep/Repair_Clamp_Loader"/>
</dbReference>
<reference evidence="7 8" key="1">
    <citation type="journal article" date="2021" name="Nat. Commun.">
        <title>Genetic determinants of endophytism in the Arabidopsis root mycobiome.</title>
        <authorList>
            <person name="Mesny F."/>
            <person name="Miyauchi S."/>
            <person name="Thiergart T."/>
            <person name="Pickel B."/>
            <person name="Atanasova L."/>
            <person name="Karlsson M."/>
            <person name="Huettel B."/>
            <person name="Barry K.W."/>
            <person name="Haridas S."/>
            <person name="Chen C."/>
            <person name="Bauer D."/>
            <person name="Andreopoulos W."/>
            <person name="Pangilinan J."/>
            <person name="LaButti K."/>
            <person name="Riley R."/>
            <person name="Lipzen A."/>
            <person name="Clum A."/>
            <person name="Drula E."/>
            <person name="Henrissat B."/>
            <person name="Kohler A."/>
            <person name="Grigoriev I.V."/>
            <person name="Martin F.M."/>
            <person name="Hacquard S."/>
        </authorList>
    </citation>
    <scope>NUCLEOTIDE SEQUENCE [LARGE SCALE GENOMIC DNA]</scope>
    <source>
        <strain evidence="7 8">MPI-SDFR-AT-0080</strain>
    </source>
</reference>
<dbReference type="InterPro" id="IPR003959">
    <property type="entry name" value="ATPase_AAA_core"/>
</dbReference>
<protein>
    <submittedName>
        <fullName evidence="7">P-loop containing nucleoside triphosphate hydrolase protein</fullName>
    </submittedName>
</protein>
<dbReference type="Pfam" id="PF21960">
    <property type="entry name" value="RCF1-5-like_lid"/>
    <property type="match status" value="1"/>
</dbReference>
<dbReference type="SUPFAM" id="SSF52540">
    <property type="entry name" value="P-loop containing nucleoside triphosphate hydrolases"/>
    <property type="match status" value="1"/>
</dbReference>
<dbReference type="InterPro" id="IPR047854">
    <property type="entry name" value="RFC_lid"/>
</dbReference>
<organism evidence="7 8">
    <name type="scientific">Macrophomina phaseolina</name>
    <dbReference type="NCBI Taxonomy" id="35725"/>
    <lineage>
        <taxon>Eukaryota</taxon>
        <taxon>Fungi</taxon>
        <taxon>Dikarya</taxon>
        <taxon>Ascomycota</taxon>
        <taxon>Pezizomycotina</taxon>
        <taxon>Dothideomycetes</taxon>
        <taxon>Dothideomycetes incertae sedis</taxon>
        <taxon>Botryosphaeriales</taxon>
        <taxon>Botryosphaeriaceae</taxon>
        <taxon>Macrophomina</taxon>
    </lineage>
</organism>
<evidence type="ECO:0000256" key="4">
    <source>
        <dbReference type="ARBA" id="ARBA00022840"/>
    </source>
</evidence>
<feature type="domain" description="AAA+ ATPase" evidence="6">
    <location>
        <begin position="65"/>
        <end position="206"/>
    </location>
</feature>
<dbReference type="InterPro" id="IPR013748">
    <property type="entry name" value="Rep_factorC_C"/>
</dbReference>
<feature type="region of interest" description="Disordered" evidence="5">
    <location>
        <begin position="262"/>
        <end position="285"/>
    </location>
</feature>